<dbReference type="PANTHER" id="PTHR47981:SF20">
    <property type="entry name" value="RAS-RELATED PROTEIN RAB-7A"/>
    <property type="match status" value="1"/>
</dbReference>
<keyword evidence="4" id="KW-0636">Prenylation</keyword>
<dbReference type="InterPro" id="IPR001806">
    <property type="entry name" value="Small_GTPase"/>
</dbReference>
<feature type="region of interest" description="Disordered" evidence="5">
    <location>
        <begin position="206"/>
        <end position="225"/>
    </location>
</feature>
<feature type="region of interest" description="Disordered" evidence="5">
    <location>
        <begin position="299"/>
        <end position="318"/>
    </location>
</feature>
<dbReference type="GO" id="GO:0005525">
    <property type="term" value="F:GTP binding"/>
    <property type="evidence" value="ECO:0007669"/>
    <property type="project" value="UniProtKB-KW"/>
</dbReference>
<protein>
    <recommendedName>
        <fullName evidence="8">Ras-domain-containing protein</fullName>
    </recommendedName>
</protein>
<proteinExistence type="inferred from homology"/>
<dbReference type="InterPro" id="IPR005225">
    <property type="entry name" value="Small_GTP-bd"/>
</dbReference>
<dbReference type="Pfam" id="PF00071">
    <property type="entry name" value="Ras"/>
    <property type="match status" value="1"/>
</dbReference>
<feature type="region of interest" description="Disordered" evidence="5">
    <location>
        <begin position="232"/>
        <end position="278"/>
    </location>
</feature>
<dbReference type="PRINTS" id="PR00449">
    <property type="entry name" value="RASTRNSFRMNG"/>
</dbReference>
<dbReference type="InterPro" id="IPR027417">
    <property type="entry name" value="P-loop_NTPase"/>
</dbReference>
<organism evidence="6 7">
    <name type="scientific">Sphagnurus paluster</name>
    <dbReference type="NCBI Taxonomy" id="117069"/>
    <lineage>
        <taxon>Eukaryota</taxon>
        <taxon>Fungi</taxon>
        <taxon>Dikarya</taxon>
        <taxon>Basidiomycota</taxon>
        <taxon>Agaricomycotina</taxon>
        <taxon>Agaricomycetes</taxon>
        <taxon>Agaricomycetidae</taxon>
        <taxon>Agaricales</taxon>
        <taxon>Tricholomatineae</taxon>
        <taxon>Lyophyllaceae</taxon>
        <taxon>Sphagnurus</taxon>
    </lineage>
</organism>
<dbReference type="OrthoDB" id="9989112at2759"/>
<dbReference type="GO" id="GO:0000329">
    <property type="term" value="C:fungal-type vacuole membrane"/>
    <property type="evidence" value="ECO:0007669"/>
    <property type="project" value="TreeGrafter"/>
</dbReference>
<reference evidence="6" key="1">
    <citation type="submission" date="2021-02" db="EMBL/GenBank/DDBJ databases">
        <authorList>
            <person name="Nieuwenhuis M."/>
            <person name="Van De Peppel L.J.J."/>
        </authorList>
    </citation>
    <scope>NUCLEOTIDE SEQUENCE</scope>
    <source>
        <strain evidence="6">D49</strain>
    </source>
</reference>
<dbReference type="EMBL" id="JABCKI010000391">
    <property type="protein sequence ID" value="KAG5650663.1"/>
    <property type="molecule type" value="Genomic_DNA"/>
</dbReference>
<dbReference type="SMART" id="SM00174">
    <property type="entry name" value="RHO"/>
    <property type="match status" value="1"/>
</dbReference>
<dbReference type="GO" id="GO:0003924">
    <property type="term" value="F:GTPase activity"/>
    <property type="evidence" value="ECO:0007669"/>
    <property type="project" value="InterPro"/>
</dbReference>
<evidence type="ECO:0000256" key="4">
    <source>
        <dbReference type="ARBA" id="ARBA00023289"/>
    </source>
</evidence>
<evidence type="ECO:0000256" key="1">
    <source>
        <dbReference type="ARBA" id="ARBA00006270"/>
    </source>
</evidence>
<dbReference type="SMART" id="SM00173">
    <property type="entry name" value="RAS"/>
    <property type="match status" value="1"/>
</dbReference>
<keyword evidence="3" id="KW-0342">GTP-binding</keyword>
<accession>A0A9P7GIH7</accession>
<dbReference type="AlphaFoldDB" id="A0A9P7GIH7"/>
<sequence>MPTVKLVVLGASGVGKTSLRGQFISGRFSTGYRASIGADFITKTLPHPTNPSESVTLQIWDTAGQERFSSLSNAFFRGADAVLLMFDVNTPSTLDALPKWWAEFRAHAPVPDEDLRTCCCVVVGNKVDLESGDGRVSEAQVQHVLDVLVPPSPPPSPPHEDQHPLAASIATLRPPPPAPPPAPSDSIAIHLAKPRSRSSAYLHTGTASGTVTSTHTSLSMYHTPSSSVSDVFASARSSPEPWGASSHSHSHSRSSSASRLGALALSPSSPSMSVRSRQSSAATITPALLLARESAAASTSSFTTTTTTTTATTPASSSRPRLFFTSAKTGAGVCDVFAYVVRRVVRRWEAEARWQEVLEARGPGVALAGPAKEKAGPAGCCRV</sequence>
<dbReference type="PROSITE" id="PS51421">
    <property type="entry name" value="RAS"/>
    <property type="match status" value="1"/>
</dbReference>
<evidence type="ECO:0000256" key="2">
    <source>
        <dbReference type="ARBA" id="ARBA00022741"/>
    </source>
</evidence>
<comment type="similarity">
    <text evidence="1">Belongs to the small GTPase superfamily. Rab family.</text>
</comment>
<dbReference type="SUPFAM" id="SSF52540">
    <property type="entry name" value="P-loop containing nucleoside triphosphate hydrolases"/>
    <property type="match status" value="1"/>
</dbReference>
<dbReference type="SMART" id="SM00175">
    <property type="entry name" value="RAB"/>
    <property type="match status" value="1"/>
</dbReference>
<evidence type="ECO:0000313" key="7">
    <source>
        <dbReference type="Proteomes" id="UP000717328"/>
    </source>
</evidence>
<name>A0A9P7GIH7_9AGAR</name>
<dbReference type="GO" id="GO:0005770">
    <property type="term" value="C:late endosome"/>
    <property type="evidence" value="ECO:0007669"/>
    <property type="project" value="TreeGrafter"/>
</dbReference>
<keyword evidence="4" id="KW-0449">Lipoprotein</keyword>
<dbReference type="Proteomes" id="UP000717328">
    <property type="component" value="Unassembled WGS sequence"/>
</dbReference>
<dbReference type="Gene3D" id="3.40.50.300">
    <property type="entry name" value="P-loop containing nucleotide triphosphate hydrolases"/>
    <property type="match status" value="1"/>
</dbReference>
<dbReference type="PANTHER" id="PTHR47981">
    <property type="entry name" value="RAB FAMILY"/>
    <property type="match status" value="1"/>
</dbReference>
<reference evidence="6" key="2">
    <citation type="submission" date="2021-10" db="EMBL/GenBank/DDBJ databases">
        <title>Phylogenomics reveals ancestral predisposition of the termite-cultivated fungus Termitomyces towards a domesticated lifestyle.</title>
        <authorList>
            <person name="Auxier B."/>
            <person name="Grum-Grzhimaylo A."/>
            <person name="Cardenas M.E."/>
            <person name="Lodge J.D."/>
            <person name="Laessoe T."/>
            <person name="Pedersen O."/>
            <person name="Smith M.E."/>
            <person name="Kuyper T.W."/>
            <person name="Franco-Molano E.A."/>
            <person name="Baroni T.J."/>
            <person name="Aanen D.K."/>
        </authorList>
    </citation>
    <scope>NUCLEOTIDE SEQUENCE</scope>
    <source>
        <strain evidence="6">D49</strain>
    </source>
</reference>
<dbReference type="NCBIfam" id="TIGR00231">
    <property type="entry name" value="small_GTP"/>
    <property type="match status" value="1"/>
</dbReference>
<keyword evidence="7" id="KW-1185">Reference proteome</keyword>
<dbReference type="GO" id="GO:0032889">
    <property type="term" value="P:regulation of vacuole fusion, non-autophagic"/>
    <property type="evidence" value="ECO:0007669"/>
    <property type="project" value="TreeGrafter"/>
</dbReference>
<evidence type="ECO:0008006" key="8">
    <source>
        <dbReference type="Google" id="ProtNLM"/>
    </source>
</evidence>
<dbReference type="PROSITE" id="PS51419">
    <property type="entry name" value="RAB"/>
    <property type="match status" value="1"/>
</dbReference>
<evidence type="ECO:0000256" key="3">
    <source>
        <dbReference type="ARBA" id="ARBA00023134"/>
    </source>
</evidence>
<evidence type="ECO:0000313" key="6">
    <source>
        <dbReference type="EMBL" id="KAG5650663.1"/>
    </source>
</evidence>
<gene>
    <name evidence="6" type="ORF">H0H81_011452</name>
</gene>
<evidence type="ECO:0000256" key="5">
    <source>
        <dbReference type="SAM" id="MobiDB-lite"/>
    </source>
</evidence>
<comment type="caution">
    <text evidence="6">The sequence shown here is derived from an EMBL/GenBank/DDBJ whole genome shotgun (WGS) entry which is preliminary data.</text>
</comment>
<keyword evidence="2" id="KW-0547">Nucleotide-binding</keyword>
<feature type="compositionally biased region" description="Low complexity" evidence="5">
    <location>
        <begin position="253"/>
        <end position="278"/>
    </location>
</feature>